<evidence type="ECO:0000256" key="3">
    <source>
        <dbReference type="ARBA" id="ARBA00023163"/>
    </source>
</evidence>
<keyword evidence="6" id="KW-1185">Reference proteome</keyword>
<dbReference type="Proteomes" id="UP000037043">
    <property type="component" value="Unassembled WGS sequence"/>
</dbReference>
<gene>
    <name evidence="5" type="primary">immR</name>
    <name evidence="5" type="ORF">CLHOM_12380</name>
</gene>
<sequence length="109" mass="12853">MNYRDLGQRIREERLKLNLTQEKLAESIDISSSYMGQIERGDRSVTLETLVKLVNKLGVTIDYLLQDYTNSNDDIFINQFKQLMYNRDSKQKQMALDVLKMMFSHVDKL</sequence>
<evidence type="ECO:0000313" key="6">
    <source>
        <dbReference type="Proteomes" id="UP000037043"/>
    </source>
</evidence>
<dbReference type="AlphaFoldDB" id="A0A0L6ZBI6"/>
<dbReference type="InterPro" id="IPR050807">
    <property type="entry name" value="TransReg_Diox_bact_type"/>
</dbReference>
<reference evidence="6" key="1">
    <citation type="submission" date="2015-08" db="EMBL/GenBank/DDBJ databases">
        <title>Genome sequence of the strict anaerobe Clostridium homopropionicum LuHBu1 (DSM 5847T).</title>
        <authorList>
            <person name="Poehlein A."/>
            <person name="Beck M."/>
            <person name="Schiel-Bengelsdorf B."/>
            <person name="Bengelsdorf F.R."/>
            <person name="Daniel R."/>
            <person name="Duerre P."/>
        </authorList>
    </citation>
    <scope>NUCLEOTIDE SEQUENCE [LARGE SCALE GENOMIC DNA]</scope>
    <source>
        <strain evidence="6">DSM 5847</strain>
    </source>
</reference>
<dbReference type="GO" id="GO:0003677">
    <property type="term" value="F:DNA binding"/>
    <property type="evidence" value="ECO:0007669"/>
    <property type="project" value="UniProtKB-KW"/>
</dbReference>
<accession>A0A0L6ZBI6</accession>
<dbReference type="Pfam" id="PF01381">
    <property type="entry name" value="HTH_3"/>
    <property type="match status" value="1"/>
</dbReference>
<dbReference type="PATRIC" id="fig|1121318.3.peg.1250"/>
<dbReference type="GO" id="GO:0003700">
    <property type="term" value="F:DNA-binding transcription factor activity"/>
    <property type="evidence" value="ECO:0007669"/>
    <property type="project" value="TreeGrafter"/>
</dbReference>
<dbReference type="EMBL" id="LHUR01000016">
    <property type="protein sequence ID" value="KOA20326.1"/>
    <property type="molecule type" value="Genomic_DNA"/>
</dbReference>
<dbReference type="InterPro" id="IPR001387">
    <property type="entry name" value="Cro/C1-type_HTH"/>
</dbReference>
<feature type="domain" description="HTH cro/C1-type" evidence="4">
    <location>
        <begin position="10"/>
        <end position="64"/>
    </location>
</feature>
<organism evidence="5 6">
    <name type="scientific">Clostridium homopropionicum DSM 5847</name>
    <dbReference type="NCBI Taxonomy" id="1121318"/>
    <lineage>
        <taxon>Bacteria</taxon>
        <taxon>Bacillati</taxon>
        <taxon>Bacillota</taxon>
        <taxon>Clostridia</taxon>
        <taxon>Eubacteriales</taxon>
        <taxon>Clostridiaceae</taxon>
        <taxon>Clostridium</taxon>
    </lineage>
</organism>
<dbReference type="SMART" id="SM00530">
    <property type="entry name" value="HTH_XRE"/>
    <property type="match status" value="1"/>
</dbReference>
<evidence type="ECO:0000313" key="5">
    <source>
        <dbReference type="EMBL" id="KOA20326.1"/>
    </source>
</evidence>
<protein>
    <submittedName>
        <fullName evidence="5">HTH-type transcriptional regulator ImmR</fullName>
    </submittedName>
</protein>
<dbReference type="PROSITE" id="PS50943">
    <property type="entry name" value="HTH_CROC1"/>
    <property type="match status" value="1"/>
</dbReference>
<evidence type="ECO:0000259" key="4">
    <source>
        <dbReference type="PROSITE" id="PS50943"/>
    </source>
</evidence>
<keyword evidence="3" id="KW-0804">Transcription</keyword>
<dbReference type="GO" id="GO:0005829">
    <property type="term" value="C:cytosol"/>
    <property type="evidence" value="ECO:0007669"/>
    <property type="project" value="TreeGrafter"/>
</dbReference>
<dbReference type="STRING" id="36844.SAMN04488501_12511"/>
<evidence type="ECO:0000256" key="2">
    <source>
        <dbReference type="ARBA" id="ARBA00023125"/>
    </source>
</evidence>
<name>A0A0L6ZBI6_9CLOT</name>
<dbReference type="InterPro" id="IPR010982">
    <property type="entry name" value="Lambda_DNA-bd_dom_sf"/>
</dbReference>
<dbReference type="Gene3D" id="1.10.260.40">
    <property type="entry name" value="lambda repressor-like DNA-binding domains"/>
    <property type="match status" value="1"/>
</dbReference>
<comment type="caution">
    <text evidence="5">The sequence shown here is derived from an EMBL/GenBank/DDBJ whole genome shotgun (WGS) entry which is preliminary data.</text>
</comment>
<dbReference type="SUPFAM" id="SSF47413">
    <property type="entry name" value="lambda repressor-like DNA-binding domains"/>
    <property type="match status" value="1"/>
</dbReference>
<dbReference type="CDD" id="cd00093">
    <property type="entry name" value="HTH_XRE"/>
    <property type="match status" value="1"/>
</dbReference>
<proteinExistence type="predicted"/>
<dbReference type="RefSeq" id="WP_052220817.1">
    <property type="nucleotide sequence ID" value="NZ_LHUR01000016.1"/>
</dbReference>
<evidence type="ECO:0000256" key="1">
    <source>
        <dbReference type="ARBA" id="ARBA00023015"/>
    </source>
</evidence>
<dbReference type="PANTHER" id="PTHR46797">
    <property type="entry name" value="HTH-TYPE TRANSCRIPTIONAL REGULATOR"/>
    <property type="match status" value="1"/>
</dbReference>
<dbReference type="PANTHER" id="PTHR46797:SF23">
    <property type="entry name" value="HTH-TYPE TRANSCRIPTIONAL REGULATOR SUTR"/>
    <property type="match status" value="1"/>
</dbReference>
<keyword evidence="2" id="KW-0238">DNA-binding</keyword>
<keyword evidence="1" id="KW-0805">Transcription regulation</keyword>